<dbReference type="FunFam" id="1.10.540.10:FF:000002">
    <property type="entry name" value="Acyl-CoA dehydrogenase FadE19"/>
    <property type="match status" value="1"/>
</dbReference>
<keyword evidence="6" id="KW-0560">Oxidoreductase</keyword>
<gene>
    <name evidence="16" type="ORF">HH212_08655</name>
</gene>
<dbReference type="PANTHER" id="PTHR43884:SF12">
    <property type="entry name" value="ISOVALERYL-COA DEHYDROGENASE, MITOCHONDRIAL-RELATED"/>
    <property type="match status" value="1"/>
</dbReference>
<keyword evidence="17" id="KW-1185">Reference proteome</keyword>
<dbReference type="Pfam" id="PF02771">
    <property type="entry name" value="Acyl-CoA_dh_N"/>
    <property type="match status" value="1"/>
</dbReference>
<dbReference type="InterPro" id="IPR013786">
    <property type="entry name" value="AcylCoA_DH/ox_N"/>
</dbReference>
<keyword evidence="3" id="KW-0285">Flavoprotein</keyword>
<dbReference type="FunFam" id="1.20.140.10:FF:000004">
    <property type="entry name" value="Acyl-CoA dehydrogenase FadE25"/>
    <property type="match status" value="1"/>
</dbReference>
<evidence type="ECO:0000256" key="4">
    <source>
        <dbReference type="ARBA" id="ARBA00022801"/>
    </source>
</evidence>
<name>A0A7Z2VVP9_9BURK</name>
<proteinExistence type="inferred from homology"/>
<feature type="domain" description="Acyl-CoA oxidase/dehydrogenase middle" evidence="14">
    <location>
        <begin position="120"/>
        <end position="215"/>
    </location>
</feature>
<comment type="cofactor">
    <cofactor evidence="1">
        <name>FAD</name>
        <dbReference type="ChEBI" id="CHEBI:57692"/>
    </cofactor>
</comment>
<evidence type="ECO:0000313" key="16">
    <source>
        <dbReference type="EMBL" id="QJE00089.1"/>
    </source>
</evidence>
<dbReference type="Pfam" id="PF00441">
    <property type="entry name" value="Acyl-CoA_dh_1"/>
    <property type="match status" value="1"/>
</dbReference>
<reference evidence="16 17" key="1">
    <citation type="submission" date="2020-04" db="EMBL/GenBank/DDBJ databases">
        <title>Genome sequencing of novel species.</title>
        <authorList>
            <person name="Heo J."/>
            <person name="Kim S.-J."/>
            <person name="Kim J.-S."/>
            <person name="Hong S.-B."/>
            <person name="Kwon S.-W."/>
        </authorList>
    </citation>
    <scope>NUCLEOTIDE SEQUENCE [LARGE SCALE GENOMIC DNA]</scope>
    <source>
        <strain evidence="16 17">GN2-R2</strain>
    </source>
</reference>
<evidence type="ECO:0000313" key="17">
    <source>
        <dbReference type="Proteomes" id="UP000502415"/>
    </source>
</evidence>
<evidence type="ECO:0000256" key="7">
    <source>
        <dbReference type="ARBA" id="ARBA00052938"/>
    </source>
</evidence>
<evidence type="ECO:0000256" key="2">
    <source>
        <dbReference type="ARBA" id="ARBA00009347"/>
    </source>
</evidence>
<dbReference type="InterPro" id="IPR009075">
    <property type="entry name" value="AcylCo_DH/oxidase_C"/>
</dbReference>
<evidence type="ECO:0000259" key="14">
    <source>
        <dbReference type="Pfam" id="PF02770"/>
    </source>
</evidence>
<feature type="domain" description="Acyl-CoA dehydrogenase/oxidase C-terminal" evidence="13">
    <location>
        <begin position="227"/>
        <end position="375"/>
    </location>
</feature>
<dbReference type="Gene3D" id="1.20.140.10">
    <property type="entry name" value="Butyryl-CoA Dehydrogenase, subunit A, domain 3"/>
    <property type="match status" value="1"/>
</dbReference>
<dbReference type="GO" id="GO:0003995">
    <property type="term" value="F:acyl-CoA dehydrogenase activity"/>
    <property type="evidence" value="ECO:0007669"/>
    <property type="project" value="InterPro"/>
</dbReference>
<dbReference type="InterPro" id="IPR006091">
    <property type="entry name" value="Acyl-CoA_Oxase/DH_mid-dom"/>
</dbReference>
<comment type="similarity">
    <text evidence="2">Belongs to the acyl-CoA dehydrogenase family.</text>
</comment>
<dbReference type="EC" id="1.3.8.11" evidence="8"/>
<dbReference type="FunFam" id="2.40.110.10:FF:000009">
    <property type="entry name" value="Acyl-CoA dehydrogenase"/>
    <property type="match status" value="1"/>
</dbReference>
<dbReference type="AlphaFoldDB" id="A0A7Z2VVP9"/>
<dbReference type="EMBL" id="CP051685">
    <property type="protein sequence ID" value="QJE00089.1"/>
    <property type="molecule type" value="Genomic_DNA"/>
</dbReference>
<evidence type="ECO:0000256" key="8">
    <source>
        <dbReference type="ARBA" id="ARBA00066361"/>
    </source>
</evidence>
<dbReference type="KEGG" id="mfy:HH212_08655"/>
<evidence type="ECO:0000259" key="15">
    <source>
        <dbReference type="Pfam" id="PF02771"/>
    </source>
</evidence>
<sequence>MVLSEEHQMIRDALRSFAQERLAPNAARWDRDHHFPKEELQELAQLGAFGVAVPEQYGGAGLDYVALALVLEEIAAGDGGVSTVISVNNCPVCSIAMAYASEAQKQRWLRPLAQGQLLGAFALTEPHTGSDAAALRTTAVRDGDDYVINGSKQFITSGKNGDVAIVLAVTDKAAGKKGISAFWVPVDTPGYIVAGIEHKMGQHSSDTAQIVFEDCRVPADNLIGQEGQGYKIALSGLEGGRIGIAAQAVGMARAACEAALAYAKERTSFGQPIFDHQAVQFRLAEMAMQIEAARQLILHAAAMKDAGLPCLKEAAMAKLFASEMAERVVSSAMQVFGGYGYVADFPVERIYRDVRVCQIYEGTSDIQKILIARAL</sequence>
<dbReference type="PIRSF" id="PIRSF016578">
    <property type="entry name" value="HsaA"/>
    <property type="match status" value="1"/>
</dbReference>
<dbReference type="SUPFAM" id="SSF47203">
    <property type="entry name" value="Acyl-CoA dehydrogenase C-terminal domain-like"/>
    <property type="match status" value="1"/>
</dbReference>
<evidence type="ECO:0000256" key="12">
    <source>
        <dbReference type="ARBA" id="ARBA00075603"/>
    </source>
</evidence>
<dbReference type="RefSeq" id="WP_170202122.1">
    <property type="nucleotide sequence ID" value="NZ_CP051685.1"/>
</dbReference>
<dbReference type="Pfam" id="PF02770">
    <property type="entry name" value="Acyl-CoA_dh_M"/>
    <property type="match status" value="1"/>
</dbReference>
<keyword evidence="5" id="KW-0274">FAD</keyword>
<evidence type="ECO:0000256" key="11">
    <source>
        <dbReference type="ARBA" id="ARBA00068311"/>
    </source>
</evidence>
<protein>
    <recommendedName>
        <fullName evidence="11">3-sulfinopropanoyl-CoA desulfinase</fullName>
        <ecNumber evidence="8">1.3.8.11</ecNumber>
        <ecNumber evidence="9">3.13.1.4</ecNumber>
    </recommendedName>
    <alternativeName>
        <fullName evidence="12">3-sulfinopropionyl coenzyme A desulfinase</fullName>
    </alternativeName>
    <alternativeName>
        <fullName evidence="10">Cyclohexane-1-carbonyl-CoA dehydrogenase</fullName>
    </alternativeName>
</protein>
<evidence type="ECO:0000256" key="10">
    <source>
        <dbReference type="ARBA" id="ARBA00067292"/>
    </source>
</evidence>
<feature type="domain" description="Acyl-CoA dehydrogenase/oxidase N-terminal" evidence="15">
    <location>
        <begin position="4"/>
        <end position="116"/>
    </location>
</feature>
<dbReference type="InterPro" id="IPR009100">
    <property type="entry name" value="AcylCoA_DH/oxidase_NM_dom_sf"/>
</dbReference>
<dbReference type="PROSITE" id="PS00073">
    <property type="entry name" value="ACYL_COA_DH_2"/>
    <property type="match status" value="1"/>
</dbReference>
<dbReference type="Gene3D" id="1.10.540.10">
    <property type="entry name" value="Acyl-CoA dehydrogenase/oxidase, N-terminal domain"/>
    <property type="match status" value="1"/>
</dbReference>
<evidence type="ECO:0000256" key="9">
    <source>
        <dbReference type="ARBA" id="ARBA00066461"/>
    </source>
</evidence>
<dbReference type="EC" id="3.13.1.4" evidence="9"/>
<dbReference type="InterPro" id="IPR037069">
    <property type="entry name" value="AcylCoA_DH/ox_N_sf"/>
</dbReference>
<dbReference type="GO" id="GO:0050660">
    <property type="term" value="F:flavin adenine dinucleotide binding"/>
    <property type="evidence" value="ECO:0007669"/>
    <property type="project" value="InterPro"/>
</dbReference>
<dbReference type="Proteomes" id="UP000502415">
    <property type="component" value="Chromosome"/>
</dbReference>
<dbReference type="GO" id="GO:0016787">
    <property type="term" value="F:hydrolase activity"/>
    <property type="evidence" value="ECO:0007669"/>
    <property type="project" value="UniProtKB-KW"/>
</dbReference>
<comment type="catalytic activity">
    <reaction evidence="7">
        <text>3-sulfinopropanoyl-CoA + H2O = propanoyl-CoA + sulfite + H(+)</text>
        <dbReference type="Rhea" id="RHEA:41624"/>
        <dbReference type="ChEBI" id="CHEBI:15377"/>
        <dbReference type="ChEBI" id="CHEBI:15378"/>
        <dbReference type="ChEBI" id="CHEBI:17359"/>
        <dbReference type="ChEBI" id="CHEBI:57392"/>
        <dbReference type="ChEBI" id="CHEBI:78349"/>
        <dbReference type="EC" id="3.13.1.4"/>
    </reaction>
    <physiologicalReaction direction="left-to-right" evidence="7">
        <dbReference type="Rhea" id="RHEA:41625"/>
    </physiologicalReaction>
</comment>
<evidence type="ECO:0000256" key="5">
    <source>
        <dbReference type="ARBA" id="ARBA00022827"/>
    </source>
</evidence>
<accession>A0A7Z2VVP9</accession>
<dbReference type="Gene3D" id="2.40.110.10">
    <property type="entry name" value="Butyryl-CoA Dehydrogenase, subunit A, domain 2"/>
    <property type="match status" value="1"/>
</dbReference>
<dbReference type="InterPro" id="IPR036250">
    <property type="entry name" value="AcylCo_DH-like_C"/>
</dbReference>
<evidence type="ECO:0000259" key="13">
    <source>
        <dbReference type="Pfam" id="PF00441"/>
    </source>
</evidence>
<evidence type="ECO:0000256" key="6">
    <source>
        <dbReference type="ARBA" id="ARBA00023002"/>
    </source>
</evidence>
<dbReference type="InterPro" id="IPR006089">
    <property type="entry name" value="Acyl-CoA_DH_CS"/>
</dbReference>
<keyword evidence="4" id="KW-0378">Hydrolase</keyword>
<dbReference type="InterPro" id="IPR046373">
    <property type="entry name" value="Acyl-CoA_Oxase/DH_mid-dom_sf"/>
</dbReference>
<dbReference type="PANTHER" id="PTHR43884">
    <property type="entry name" value="ACYL-COA DEHYDROGENASE"/>
    <property type="match status" value="1"/>
</dbReference>
<evidence type="ECO:0000256" key="3">
    <source>
        <dbReference type="ARBA" id="ARBA00022630"/>
    </source>
</evidence>
<organism evidence="16 17">
    <name type="scientific">Massilia forsythiae</name>
    <dbReference type="NCBI Taxonomy" id="2728020"/>
    <lineage>
        <taxon>Bacteria</taxon>
        <taxon>Pseudomonadati</taxon>
        <taxon>Pseudomonadota</taxon>
        <taxon>Betaproteobacteria</taxon>
        <taxon>Burkholderiales</taxon>
        <taxon>Oxalobacteraceae</taxon>
        <taxon>Telluria group</taxon>
        <taxon>Massilia</taxon>
    </lineage>
</organism>
<evidence type="ECO:0000256" key="1">
    <source>
        <dbReference type="ARBA" id="ARBA00001974"/>
    </source>
</evidence>
<dbReference type="SUPFAM" id="SSF56645">
    <property type="entry name" value="Acyl-CoA dehydrogenase NM domain-like"/>
    <property type="match status" value="1"/>
</dbReference>